<organism evidence="2">
    <name type="scientific">marine metagenome</name>
    <dbReference type="NCBI Taxonomy" id="408172"/>
    <lineage>
        <taxon>unclassified sequences</taxon>
        <taxon>metagenomes</taxon>
        <taxon>ecological metagenomes</taxon>
    </lineage>
</organism>
<dbReference type="InterPro" id="IPR001119">
    <property type="entry name" value="SLH_dom"/>
</dbReference>
<dbReference type="PROSITE" id="PS51272">
    <property type="entry name" value="SLH"/>
    <property type="match status" value="1"/>
</dbReference>
<sequence>MSSFRKRLVCCLLTIGAVMLCAAGCATRAPVVGIPVYPGYPFPTIPPGLEDSAAALEHERAWLFLQADDLRAAEVSFTRALSGNPEFHPSTTGLGFVELSRGATEEALLRFEQALEWAPAYVPALLGRGETFLVADRVDEAIGSFEAAFAADPSLISLLQRVEELRFAGLMSQVNLARAAGAAGRDEEALAAYERLIGLSPESSFLYLELAAVERRRGNTDSALGYLEQAVFLDPDAVSAWLMMAEIYLSDSDFDRSEQALLRADAIEPRDEITRALLDIEVRRRGADRLPEFPEIEATEALTRGQLATLVGVQFERLLEEASVGRGAIITDARGYSGYAWLLTVVQAGVMEGDANYRFEPERNVTRAEFADVLIRIYGLGKASVEASPLSSRPRFSDLAPSHLSFSAASEAVSLGILFPRERNTFQPSGQVTGVDAIASVERLRLLIDNER</sequence>
<dbReference type="AlphaFoldDB" id="A0A382A9R3"/>
<dbReference type="EMBL" id="UINC01024511">
    <property type="protein sequence ID" value="SVA98276.1"/>
    <property type="molecule type" value="Genomic_DNA"/>
</dbReference>
<dbReference type="Gene3D" id="1.25.40.10">
    <property type="entry name" value="Tetratricopeptide repeat domain"/>
    <property type="match status" value="1"/>
</dbReference>
<dbReference type="PROSITE" id="PS50005">
    <property type="entry name" value="TPR"/>
    <property type="match status" value="3"/>
</dbReference>
<dbReference type="PANTHER" id="PTHR12558:SF13">
    <property type="entry name" value="CELL DIVISION CYCLE PROTEIN 27 HOMOLOG"/>
    <property type="match status" value="1"/>
</dbReference>
<dbReference type="Pfam" id="PF00395">
    <property type="entry name" value="SLH"/>
    <property type="match status" value="2"/>
</dbReference>
<gene>
    <name evidence="2" type="ORF">METZ01_LOCUS151130</name>
</gene>
<accession>A0A382A9R3</accession>
<dbReference type="SMART" id="SM00028">
    <property type="entry name" value="TPR"/>
    <property type="match status" value="6"/>
</dbReference>
<proteinExistence type="predicted"/>
<feature type="domain" description="SLH" evidence="1">
    <location>
        <begin position="325"/>
        <end position="388"/>
    </location>
</feature>
<evidence type="ECO:0000259" key="1">
    <source>
        <dbReference type="PROSITE" id="PS51272"/>
    </source>
</evidence>
<dbReference type="Pfam" id="PF13174">
    <property type="entry name" value="TPR_6"/>
    <property type="match status" value="1"/>
</dbReference>
<dbReference type="Pfam" id="PF13432">
    <property type="entry name" value="TPR_16"/>
    <property type="match status" value="2"/>
</dbReference>
<dbReference type="InterPro" id="IPR011990">
    <property type="entry name" value="TPR-like_helical_dom_sf"/>
</dbReference>
<dbReference type="InterPro" id="IPR019734">
    <property type="entry name" value="TPR_rpt"/>
</dbReference>
<dbReference type="PANTHER" id="PTHR12558">
    <property type="entry name" value="CELL DIVISION CYCLE 16,23,27"/>
    <property type="match status" value="1"/>
</dbReference>
<reference evidence="2" key="1">
    <citation type="submission" date="2018-05" db="EMBL/GenBank/DDBJ databases">
        <authorList>
            <person name="Lanie J.A."/>
            <person name="Ng W.-L."/>
            <person name="Kazmierczak K.M."/>
            <person name="Andrzejewski T.M."/>
            <person name="Davidsen T.M."/>
            <person name="Wayne K.J."/>
            <person name="Tettelin H."/>
            <person name="Glass J.I."/>
            <person name="Rusch D."/>
            <person name="Podicherti R."/>
            <person name="Tsui H.-C.T."/>
            <person name="Winkler M.E."/>
        </authorList>
    </citation>
    <scope>NUCLEOTIDE SEQUENCE</scope>
</reference>
<dbReference type="SUPFAM" id="SSF48452">
    <property type="entry name" value="TPR-like"/>
    <property type="match status" value="1"/>
</dbReference>
<protein>
    <recommendedName>
        <fullName evidence="1">SLH domain-containing protein</fullName>
    </recommendedName>
</protein>
<name>A0A382A9R3_9ZZZZ</name>
<evidence type="ECO:0000313" key="2">
    <source>
        <dbReference type="EMBL" id="SVA98276.1"/>
    </source>
</evidence>